<evidence type="ECO:0000256" key="2">
    <source>
        <dbReference type="ARBA" id="ARBA00010104"/>
    </source>
</evidence>
<feature type="transmembrane region" description="Helical" evidence="13">
    <location>
        <begin position="393"/>
        <end position="414"/>
    </location>
</feature>
<evidence type="ECO:0000256" key="3">
    <source>
        <dbReference type="ARBA" id="ARBA00022692"/>
    </source>
</evidence>
<dbReference type="STRING" id="983967.A0A1E4SVK7"/>
<proteinExistence type="inferred from homology"/>
<dbReference type="InterPro" id="IPR036770">
    <property type="entry name" value="Ankyrin_rpt-contain_sf"/>
</dbReference>
<dbReference type="Proteomes" id="UP000094801">
    <property type="component" value="Unassembled WGS sequence"/>
</dbReference>
<name>A0A1E4SVK7_9ASCO</name>
<dbReference type="Pfam" id="PF12796">
    <property type="entry name" value="Ank_2"/>
    <property type="match status" value="2"/>
</dbReference>
<dbReference type="EMBL" id="KV453863">
    <property type="protein sequence ID" value="ODV83520.1"/>
    <property type="molecule type" value="Genomic_DNA"/>
</dbReference>
<comment type="similarity">
    <text evidence="2">Belongs to the DHHC palmitoyltransferase family. AKR/ZDHHC17 subfamily.</text>
</comment>
<evidence type="ECO:0000256" key="12">
    <source>
        <dbReference type="PROSITE-ProRule" id="PRU00023"/>
    </source>
</evidence>
<accession>A0A1E4SVK7</accession>
<feature type="transmembrane region" description="Helical" evidence="13">
    <location>
        <begin position="569"/>
        <end position="590"/>
    </location>
</feature>
<keyword evidence="9" id="KW-0449">Lipoprotein</keyword>
<dbReference type="EC" id="2.3.1.225" evidence="13"/>
<reference evidence="16" key="1">
    <citation type="submission" date="2016-04" db="EMBL/GenBank/DDBJ databases">
        <title>Comparative genomics of biotechnologically important yeasts.</title>
        <authorList>
            <consortium name="DOE Joint Genome Institute"/>
            <person name="Riley R."/>
            <person name="Haridas S."/>
            <person name="Wolfe K.H."/>
            <person name="Lopes M.R."/>
            <person name="Hittinger C.T."/>
            <person name="Goker M."/>
            <person name="Salamov A."/>
            <person name="Wisecaver J."/>
            <person name="Long T.M."/>
            <person name="Aerts A.L."/>
            <person name="Barry K."/>
            <person name="Choi C."/>
            <person name="Clum A."/>
            <person name="Coughlan A.Y."/>
            <person name="Deshpande S."/>
            <person name="Douglass A.P."/>
            <person name="Hanson S.J."/>
            <person name="Klenk H.-P."/>
            <person name="Labutti K."/>
            <person name="Lapidus A."/>
            <person name="Lindquist E."/>
            <person name="Lipzen A."/>
            <person name="Meier-Kolthoff J.P."/>
            <person name="Ohm R.A."/>
            <person name="Otillar R.P."/>
            <person name="Pangilinan J."/>
            <person name="Peng Y."/>
            <person name="Rokas A."/>
            <person name="Rosa C.A."/>
            <person name="Scheuner C."/>
            <person name="Sibirny A.A."/>
            <person name="Slot J.C."/>
            <person name="Stielow J.B."/>
            <person name="Sun H."/>
            <person name="Kurtzman C.P."/>
            <person name="Blackwell M."/>
            <person name="Grigoriev I.V."/>
            <person name="Jeffries T.W."/>
        </authorList>
    </citation>
    <scope>NUCLEOTIDE SEQUENCE [LARGE SCALE GENOMIC DNA]</scope>
    <source>
        <strain evidence="16">NRRL YB-2248</strain>
    </source>
</reference>
<dbReference type="SUPFAM" id="SSF48403">
    <property type="entry name" value="Ankyrin repeat"/>
    <property type="match status" value="1"/>
</dbReference>
<comment type="domain">
    <text evidence="13">The DHHC domain is required for palmitoyltransferase activity.</text>
</comment>
<organism evidence="15 16">
    <name type="scientific">[Candida] arabinofermentans NRRL YB-2248</name>
    <dbReference type="NCBI Taxonomy" id="983967"/>
    <lineage>
        <taxon>Eukaryota</taxon>
        <taxon>Fungi</taxon>
        <taxon>Dikarya</taxon>
        <taxon>Ascomycota</taxon>
        <taxon>Saccharomycotina</taxon>
        <taxon>Pichiomycetes</taxon>
        <taxon>Pichiales</taxon>
        <taxon>Pichiaceae</taxon>
        <taxon>Ogataea</taxon>
        <taxon>Ogataea/Candida clade</taxon>
    </lineage>
</organism>
<keyword evidence="3 13" id="KW-0812">Transmembrane</keyword>
<dbReference type="PROSITE" id="PS50216">
    <property type="entry name" value="DHHC"/>
    <property type="match status" value="1"/>
</dbReference>
<evidence type="ECO:0000256" key="6">
    <source>
        <dbReference type="ARBA" id="ARBA00023043"/>
    </source>
</evidence>
<feature type="transmembrane region" description="Helical" evidence="13">
    <location>
        <begin position="333"/>
        <end position="350"/>
    </location>
</feature>
<feature type="transmembrane region" description="Helical" evidence="13">
    <location>
        <begin position="520"/>
        <end position="538"/>
    </location>
</feature>
<dbReference type="OrthoDB" id="6781668at2759"/>
<dbReference type="PROSITE" id="PS50088">
    <property type="entry name" value="ANK_REPEAT"/>
    <property type="match status" value="2"/>
</dbReference>
<dbReference type="GO" id="GO:0016020">
    <property type="term" value="C:membrane"/>
    <property type="evidence" value="ECO:0007669"/>
    <property type="project" value="UniProtKB-SubCell"/>
</dbReference>
<comment type="subcellular location">
    <subcellularLocation>
        <location evidence="1">Membrane</location>
        <topology evidence="1">Multi-pass membrane protein</topology>
    </subcellularLocation>
</comment>
<keyword evidence="6 12" id="KW-0040">ANK repeat</keyword>
<feature type="transmembrane region" description="Helical" evidence="13">
    <location>
        <begin position="426"/>
        <end position="444"/>
    </location>
</feature>
<dbReference type="PANTHER" id="PTHR24161:SF85">
    <property type="entry name" value="PALMITOYLTRANSFERASE HIP14"/>
    <property type="match status" value="1"/>
</dbReference>
<feature type="transmembrane region" description="Helical" evidence="13">
    <location>
        <begin position="356"/>
        <end position="381"/>
    </location>
</feature>
<evidence type="ECO:0000256" key="4">
    <source>
        <dbReference type="ARBA" id="ARBA00022737"/>
    </source>
</evidence>
<evidence type="ECO:0000256" key="1">
    <source>
        <dbReference type="ARBA" id="ARBA00004141"/>
    </source>
</evidence>
<evidence type="ECO:0000256" key="8">
    <source>
        <dbReference type="ARBA" id="ARBA00023139"/>
    </source>
</evidence>
<gene>
    <name evidence="15" type="ORF">CANARDRAFT_29959</name>
</gene>
<evidence type="ECO:0000256" key="13">
    <source>
        <dbReference type="RuleBase" id="RU079119"/>
    </source>
</evidence>
<evidence type="ECO:0000313" key="16">
    <source>
        <dbReference type="Proteomes" id="UP000094801"/>
    </source>
</evidence>
<evidence type="ECO:0000313" key="15">
    <source>
        <dbReference type="EMBL" id="ODV83520.1"/>
    </source>
</evidence>
<protein>
    <recommendedName>
        <fullName evidence="13">Palmitoyltransferase</fullName>
        <ecNumber evidence="13">2.3.1.225</ecNumber>
    </recommendedName>
</protein>
<keyword evidence="16" id="KW-1185">Reference proteome</keyword>
<evidence type="ECO:0000256" key="7">
    <source>
        <dbReference type="ARBA" id="ARBA00023136"/>
    </source>
</evidence>
<evidence type="ECO:0000256" key="5">
    <source>
        <dbReference type="ARBA" id="ARBA00022989"/>
    </source>
</evidence>
<dbReference type="SMART" id="SM00248">
    <property type="entry name" value="ANK"/>
    <property type="match status" value="6"/>
</dbReference>
<sequence>MSSAKDTELDTLITPIDDDEEIISNSDTQSIKTNEAMHEVDLSDLKEPVTNDNNDNNDTQTQLSNIESDIIMNVDDSVDPITLATQQLMTASQKGDIETISKLIDSKDSIIDVNSKLSDTVSALHWACLNNKLSTVKYLVSKGAEVDCIGGDLNSTPLHWCTRYGLVYITDYLIRHCNADYKIVDSQGFNLLHLSVHSSNIMMIIYILNFTDIDINSLDPMGRSALHWATYQSDILTVDLLLKKNAKIDIASQDGFVPLFWSIVSGNKAILTKLFESGAGNQLSWKTRDGKDAWIIANDMNCTSTLKHALTLANCDLNGVKIKRILNEKQGKLITFLTPYIILPICWSLITDGFIIFKMLLASLIFIGQLKFLINFIIPSYNNDQNRLLKSPFFAGIFSSTAFWCTLTWLSKLLSWTFIEKPFENFIFSISATLVFGFFFKAMIIDPGYVPIESNVENIKSTIVELIDLRKFDARYFCIKSFVRIPLRSKMSKIKGKLVAKFDHYCPWVYNDIGVRNHKLFFAFAISLEISIILYLNLAMEYFDELDEVEDKCFILNDELCTGYYKSPFIFNLFVWTAFQLVWLTVLLGVQLLQISKGLTTEELGHMHRHRVEIFNSAPTDEPNVLDDDDDALDDVIVSGSMSKYIPSFILNSKLFKILGFNQVLILTDDFIGNNHNKNKKINFDYGFKQNWLDFLFMKFPGDDYSFRTLFKLPLSGEANLNGDLVDYYKLYKIPQSV</sequence>
<feature type="domain" description="Palmitoyltransferase DHHC" evidence="14">
    <location>
        <begin position="472"/>
        <end position="603"/>
    </location>
</feature>
<dbReference type="InterPro" id="IPR001594">
    <property type="entry name" value="Palmitoyltrfase_DHHC"/>
</dbReference>
<dbReference type="AlphaFoldDB" id="A0A1E4SVK7"/>
<dbReference type="PROSITE" id="PS50297">
    <property type="entry name" value="ANK_REP_REGION"/>
    <property type="match status" value="2"/>
</dbReference>
<comment type="catalytic activity">
    <reaction evidence="11 13">
        <text>L-cysteinyl-[protein] + hexadecanoyl-CoA = S-hexadecanoyl-L-cysteinyl-[protein] + CoA</text>
        <dbReference type="Rhea" id="RHEA:36683"/>
        <dbReference type="Rhea" id="RHEA-COMP:10131"/>
        <dbReference type="Rhea" id="RHEA-COMP:11032"/>
        <dbReference type="ChEBI" id="CHEBI:29950"/>
        <dbReference type="ChEBI" id="CHEBI:57287"/>
        <dbReference type="ChEBI" id="CHEBI:57379"/>
        <dbReference type="ChEBI" id="CHEBI:74151"/>
        <dbReference type="EC" id="2.3.1.225"/>
    </reaction>
</comment>
<dbReference type="Gene3D" id="1.25.40.20">
    <property type="entry name" value="Ankyrin repeat-containing domain"/>
    <property type="match status" value="1"/>
</dbReference>
<evidence type="ECO:0000256" key="10">
    <source>
        <dbReference type="ARBA" id="ARBA00023315"/>
    </source>
</evidence>
<keyword evidence="4" id="KW-0677">Repeat</keyword>
<evidence type="ECO:0000256" key="11">
    <source>
        <dbReference type="ARBA" id="ARBA00048048"/>
    </source>
</evidence>
<keyword evidence="5 13" id="KW-1133">Transmembrane helix</keyword>
<keyword evidence="13" id="KW-0808">Transferase</keyword>
<evidence type="ECO:0000256" key="9">
    <source>
        <dbReference type="ARBA" id="ARBA00023288"/>
    </source>
</evidence>
<dbReference type="GO" id="GO:0019706">
    <property type="term" value="F:protein-cysteine S-palmitoyltransferase activity"/>
    <property type="evidence" value="ECO:0007669"/>
    <property type="project" value="UniProtKB-EC"/>
</dbReference>
<keyword evidence="8" id="KW-0564">Palmitate</keyword>
<dbReference type="InterPro" id="IPR002110">
    <property type="entry name" value="Ankyrin_rpt"/>
</dbReference>
<keyword evidence="7 13" id="KW-0472">Membrane</keyword>
<feature type="repeat" description="ANK" evidence="12">
    <location>
        <begin position="221"/>
        <end position="253"/>
    </location>
</feature>
<feature type="repeat" description="ANK" evidence="12">
    <location>
        <begin position="119"/>
        <end position="151"/>
    </location>
</feature>
<dbReference type="PANTHER" id="PTHR24161">
    <property type="entry name" value="ANK_REP_REGION DOMAIN-CONTAINING PROTEIN-RELATED"/>
    <property type="match status" value="1"/>
</dbReference>
<dbReference type="Pfam" id="PF01529">
    <property type="entry name" value="DHHC"/>
    <property type="match status" value="1"/>
</dbReference>
<keyword evidence="10 13" id="KW-0012">Acyltransferase</keyword>
<evidence type="ECO:0000259" key="14">
    <source>
        <dbReference type="Pfam" id="PF01529"/>
    </source>
</evidence>